<sequence>MAGFAAVALPNDVNGEYTQFFRELGITDLQKTSYLARLLEEFYELGAKLDEHLAPTGAVLHAAVSRMCRGENPMDPPHHRWIRIHDRLGFFADQDDHESRIINIGLSFAYRHKELDALPEANALRLEQLRLDGVRRQDPTKLARLSPGADEVPDGGRVVRNEGPASVLGPSSDQVAVRSYPTGAGVALTLKDKSGDDCGGFTVPNGGLEVRSDPPAHAAAKGAPADQSGQDLPEMGGAVVARRLAGSPAADPGAMTEFLMVTPGMPTTTHFKEQPLIIPSPQAVECTTAVLEAFLGRRDAKGVLRQLLVDGLLCWGRLHSGQTAEAAAGVISAAGVDTEWPAVRNLLTMCWPAWSAPVKNVAMIPPEGSASRQTHPGRQMLTSRWKVKEDTTAINPTISRLEVAVDRNFKKGALDSFTEVQRMAPNVKVPLSVTIALAVTIASLLLVATWDSAFCTVMQQLAASGRAPVHRKVPIAAAACHDCESAGIGQPKSPGSTMEAGAAAASDGDATAPSTTAAPLAVILDQRQAEVDHLLEVNKTETAEANRARRIAARRRDRLSARPPTAGIALVPGSSPATTSAGRSRKRPAPRGSNGGSRKQVAAKRATGGPVVGGTPSMSRLTAAPNSTLHDEPSAPHTQASIADDGGRKPAASGCASRASPDREQAVSVSPACLSSSNPNFPDSSLSLLPPVVGSLDGAGAQLSGSGTPRPSSSPFPRREDLERVGTSVRAATQIAEALMAVRFSSGGPMLSATVANPAFSLDAPFHSDSDADVAMMDEEADEDADADG</sequence>
<feature type="region of interest" description="Disordered" evidence="1">
    <location>
        <begin position="144"/>
        <end position="171"/>
    </location>
</feature>
<feature type="compositionally biased region" description="Low complexity" evidence="1">
    <location>
        <begin position="704"/>
        <end position="716"/>
    </location>
</feature>
<feature type="compositionally biased region" description="Basic residues" evidence="1">
    <location>
        <begin position="548"/>
        <end position="557"/>
    </location>
</feature>
<dbReference type="Proteomes" id="UP000218209">
    <property type="component" value="Unassembled WGS sequence"/>
</dbReference>
<keyword evidence="3" id="KW-1185">Reference proteome</keyword>
<dbReference type="EMBL" id="KV918773">
    <property type="protein sequence ID" value="OSX80545.1"/>
    <property type="molecule type" value="Genomic_DNA"/>
</dbReference>
<feature type="region of interest" description="Disordered" evidence="1">
    <location>
        <begin position="490"/>
        <end position="513"/>
    </location>
</feature>
<feature type="region of interest" description="Disordered" evidence="1">
    <location>
        <begin position="544"/>
        <end position="680"/>
    </location>
</feature>
<evidence type="ECO:0000313" key="2">
    <source>
        <dbReference type="EMBL" id="OSX80545.1"/>
    </source>
</evidence>
<reference evidence="2 3" key="1">
    <citation type="submission" date="2017-03" db="EMBL/GenBank/DDBJ databases">
        <title>WGS assembly of Porphyra umbilicalis.</title>
        <authorList>
            <person name="Brawley S.H."/>
            <person name="Blouin N.A."/>
            <person name="Ficko-Blean E."/>
            <person name="Wheeler G.L."/>
            <person name="Lohr M."/>
            <person name="Goodson H.V."/>
            <person name="Jenkins J.W."/>
            <person name="Blaby-Haas C.E."/>
            <person name="Helliwell K.E."/>
            <person name="Chan C."/>
            <person name="Marriage T."/>
            <person name="Bhattacharya D."/>
            <person name="Klein A.S."/>
            <person name="Badis Y."/>
            <person name="Brodie J."/>
            <person name="Cao Y."/>
            <person name="Collen J."/>
            <person name="Dittami S.M."/>
            <person name="Gachon C.M."/>
            <person name="Green B.R."/>
            <person name="Karpowicz S."/>
            <person name="Kim J.W."/>
            <person name="Kudahl U."/>
            <person name="Lin S."/>
            <person name="Michel G."/>
            <person name="Mittag M."/>
            <person name="Olson B.J."/>
            <person name="Pangilinan J."/>
            <person name="Peng Y."/>
            <person name="Qiu H."/>
            <person name="Shu S."/>
            <person name="Singer J.T."/>
            <person name="Smith A.G."/>
            <person name="Sprecher B.N."/>
            <person name="Wagner V."/>
            <person name="Wang W."/>
            <person name="Wang Z.-Y."/>
            <person name="Yan J."/>
            <person name="Yarish C."/>
            <person name="Zoeuner-Riek S."/>
            <person name="Zhuang Y."/>
            <person name="Zou Y."/>
            <person name="Lindquist E.A."/>
            <person name="Grimwood J."/>
            <person name="Barry K."/>
            <person name="Rokhsar D.S."/>
            <person name="Schmutz J."/>
            <person name="Stiller J.W."/>
            <person name="Grossman A.R."/>
            <person name="Prochnik S.E."/>
        </authorList>
    </citation>
    <scope>NUCLEOTIDE SEQUENCE [LARGE SCALE GENOMIC DNA]</scope>
    <source>
        <strain evidence="2">4086291</strain>
    </source>
</reference>
<proteinExistence type="predicted"/>
<feature type="region of interest" description="Disordered" evidence="1">
    <location>
        <begin position="210"/>
        <end position="231"/>
    </location>
</feature>
<organism evidence="2 3">
    <name type="scientific">Porphyra umbilicalis</name>
    <name type="common">Purple laver</name>
    <name type="synonym">Red alga</name>
    <dbReference type="NCBI Taxonomy" id="2786"/>
    <lineage>
        <taxon>Eukaryota</taxon>
        <taxon>Rhodophyta</taxon>
        <taxon>Bangiophyceae</taxon>
        <taxon>Bangiales</taxon>
        <taxon>Bangiaceae</taxon>
        <taxon>Porphyra</taxon>
    </lineage>
</organism>
<feature type="region of interest" description="Disordered" evidence="1">
    <location>
        <begin position="697"/>
        <end position="724"/>
    </location>
</feature>
<dbReference type="AlphaFoldDB" id="A0A1X6PI92"/>
<evidence type="ECO:0000256" key="1">
    <source>
        <dbReference type="SAM" id="MobiDB-lite"/>
    </source>
</evidence>
<accession>A0A1X6PI92</accession>
<feature type="compositionally biased region" description="Polar residues" evidence="1">
    <location>
        <begin position="616"/>
        <end position="628"/>
    </location>
</feature>
<protein>
    <submittedName>
        <fullName evidence="2">Uncharacterized protein</fullName>
    </submittedName>
</protein>
<feature type="compositionally biased region" description="Low complexity" evidence="1">
    <location>
        <begin position="215"/>
        <end position="225"/>
    </location>
</feature>
<name>A0A1X6PI92_PORUM</name>
<feature type="compositionally biased region" description="Low complexity" evidence="1">
    <location>
        <begin position="500"/>
        <end position="513"/>
    </location>
</feature>
<evidence type="ECO:0000313" key="3">
    <source>
        <dbReference type="Proteomes" id="UP000218209"/>
    </source>
</evidence>
<gene>
    <name evidence="2" type="ORF">BU14_0050s0018</name>
</gene>